<gene>
    <name evidence="3" type="ORF">HDA45_006557</name>
</gene>
<dbReference type="Pfam" id="PF01402">
    <property type="entry name" value="RHH_1"/>
    <property type="match status" value="1"/>
</dbReference>
<dbReference type="Proteomes" id="UP000580861">
    <property type="component" value="Unassembled WGS sequence"/>
</dbReference>
<protein>
    <recommendedName>
        <fullName evidence="2">Ribbon-helix-helix protein CopG domain-containing protein</fullName>
    </recommendedName>
</protein>
<sequence>MSAAATNAPQQRANPEKEKTPPKRINVAVGPETIRALEAVIEREGVSLTEAVRRLIGYGEVVYQAVKQDGAEVLLKTGDSTKQVIIL</sequence>
<keyword evidence="4" id="KW-1185">Reference proteome</keyword>
<comment type="caution">
    <text evidence="3">The sequence shown here is derived from an EMBL/GenBank/DDBJ whole genome shotgun (WGS) entry which is preliminary data.</text>
</comment>
<evidence type="ECO:0000256" key="1">
    <source>
        <dbReference type="SAM" id="MobiDB-lite"/>
    </source>
</evidence>
<dbReference type="InterPro" id="IPR002145">
    <property type="entry name" value="CopG"/>
</dbReference>
<feature type="region of interest" description="Disordered" evidence="1">
    <location>
        <begin position="1"/>
        <end position="23"/>
    </location>
</feature>
<proteinExistence type="predicted"/>
<evidence type="ECO:0000313" key="4">
    <source>
        <dbReference type="Proteomes" id="UP000580861"/>
    </source>
</evidence>
<evidence type="ECO:0000313" key="3">
    <source>
        <dbReference type="EMBL" id="MBB5856470.1"/>
    </source>
</evidence>
<dbReference type="EMBL" id="JACHMX010000001">
    <property type="protein sequence ID" value="MBB5856470.1"/>
    <property type="molecule type" value="Genomic_DNA"/>
</dbReference>
<dbReference type="RefSeq" id="WP_184901894.1">
    <property type="nucleotide sequence ID" value="NZ_JACHMX010000001.1"/>
</dbReference>
<organism evidence="3 4">
    <name type="scientific">Amycolatopsis umgeniensis</name>
    <dbReference type="NCBI Taxonomy" id="336628"/>
    <lineage>
        <taxon>Bacteria</taxon>
        <taxon>Bacillati</taxon>
        <taxon>Actinomycetota</taxon>
        <taxon>Actinomycetes</taxon>
        <taxon>Pseudonocardiales</taxon>
        <taxon>Pseudonocardiaceae</taxon>
        <taxon>Amycolatopsis</taxon>
    </lineage>
</organism>
<dbReference type="AlphaFoldDB" id="A0A841BBY1"/>
<dbReference type="GO" id="GO:0006355">
    <property type="term" value="P:regulation of DNA-templated transcription"/>
    <property type="evidence" value="ECO:0007669"/>
    <property type="project" value="InterPro"/>
</dbReference>
<name>A0A841BBY1_9PSEU</name>
<accession>A0A841BBY1</accession>
<reference evidence="3 4" key="1">
    <citation type="submission" date="2020-08" db="EMBL/GenBank/DDBJ databases">
        <title>Sequencing the genomes of 1000 actinobacteria strains.</title>
        <authorList>
            <person name="Klenk H.-P."/>
        </authorList>
    </citation>
    <scope>NUCLEOTIDE SEQUENCE [LARGE SCALE GENOMIC DNA]</scope>
    <source>
        <strain evidence="3 4">DSM 45272</strain>
    </source>
</reference>
<feature type="domain" description="Ribbon-helix-helix protein CopG" evidence="2">
    <location>
        <begin position="23"/>
        <end position="56"/>
    </location>
</feature>
<feature type="compositionally biased region" description="Polar residues" evidence="1">
    <location>
        <begin position="1"/>
        <end position="13"/>
    </location>
</feature>
<evidence type="ECO:0000259" key="2">
    <source>
        <dbReference type="Pfam" id="PF01402"/>
    </source>
</evidence>